<evidence type="ECO:0000256" key="5">
    <source>
        <dbReference type="ARBA" id="ARBA00022737"/>
    </source>
</evidence>
<comment type="caution">
    <text evidence="19">The sequence shown here is derived from an EMBL/GenBank/DDBJ whole genome shotgun (WGS) entry which is preliminary data.</text>
</comment>
<keyword evidence="5" id="KW-0677">Repeat</keyword>
<dbReference type="GO" id="GO:0004650">
    <property type="term" value="F:polygalacturonase activity"/>
    <property type="evidence" value="ECO:0007669"/>
    <property type="project" value="InterPro"/>
</dbReference>
<keyword evidence="7" id="KW-1015">Disulfide bond</keyword>
<evidence type="ECO:0000313" key="19">
    <source>
        <dbReference type="EMBL" id="CAK5280904.1"/>
    </source>
</evidence>
<protein>
    <recommendedName>
        <fullName evidence="12">galacturonan 1,4-alpha-galacturonidase</fullName>
        <ecNumber evidence="12">3.2.1.67</ecNumber>
    </recommendedName>
    <alternativeName>
        <fullName evidence="13">Galacturan 1,4-alpha-galacturonidase C</fullName>
    </alternativeName>
    <alternativeName>
        <fullName evidence="14">Poly(1,4-alpha-D-galacturonide)galacturonohydrolase C</fullName>
    </alternativeName>
</protein>
<evidence type="ECO:0000256" key="14">
    <source>
        <dbReference type="ARBA" id="ARBA00042262"/>
    </source>
</evidence>
<keyword evidence="3" id="KW-0964">Secreted</keyword>
<evidence type="ECO:0000256" key="2">
    <source>
        <dbReference type="ARBA" id="ARBA00008834"/>
    </source>
</evidence>
<dbReference type="SUPFAM" id="SSF51126">
    <property type="entry name" value="Pectin lyase-like"/>
    <property type="match status" value="1"/>
</dbReference>
<comment type="catalytic activity">
    <reaction evidence="15">
        <text>[(1-&gt;4)-alpha-D-galacturonosyl](n) + H2O = alpha-D-galacturonate + [(1-&gt;4)-alpha-D-galacturonosyl](n-1)</text>
        <dbReference type="Rhea" id="RHEA:14117"/>
        <dbReference type="Rhea" id="RHEA-COMP:14570"/>
        <dbReference type="Rhea" id="RHEA-COMP:14572"/>
        <dbReference type="ChEBI" id="CHEBI:15377"/>
        <dbReference type="ChEBI" id="CHEBI:58658"/>
        <dbReference type="ChEBI" id="CHEBI:140523"/>
        <dbReference type="EC" id="3.2.1.67"/>
    </reaction>
</comment>
<dbReference type="GO" id="GO:0047911">
    <property type="term" value="F:galacturan 1,4-alpha-galacturonidase activity"/>
    <property type="evidence" value="ECO:0007669"/>
    <property type="project" value="UniProtKB-EC"/>
</dbReference>
<dbReference type="GO" id="GO:0071555">
    <property type="term" value="P:cell wall organization"/>
    <property type="evidence" value="ECO:0007669"/>
    <property type="project" value="UniProtKB-KW"/>
</dbReference>
<keyword evidence="4 18" id="KW-0732">Signal</keyword>
<proteinExistence type="inferred from homology"/>
<evidence type="ECO:0000256" key="7">
    <source>
        <dbReference type="ARBA" id="ARBA00023157"/>
    </source>
</evidence>
<evidence type="ECO:0000256" key="4">
    <source>
        <dbReference type="ARBA" id="ARBA00022729"/>
    </source>
</evidence>
<dbReference type="InterPro" id="IPR000743">
    <property type="entry name" value="Glyco_hydro_28"/>
</dbReference>
<dbReference type="PANTHER" id="PTHR31736">
    <property type="match status" value="1"/>
</dbReference>
<evidence type="ECO:0000256" key="15">
    <source>
        <dbReference type="ARBA" id="ARBA00048766"/>
    </source>
</evidence>
<dbReference type="GO" id="GO:0005576">
    <property type="term" value="C:extracellular region"/>
    <property type="evidence" value="ECO:0007669"/>
    <property type="project" value="UniProtKB-SubCell"/>
</dbReference>
<dbReference type="InterPro" id="IPR012334">
    <property type="entry name" value="Pectin_lyas_fold"/>
</dbReference>
<accession>A0AAD2HR73</accession>
<evidence type="ECO:0000256" key="6">
    <source>
        <dbReference type="ARBA" id="ARBA00022801"/>
    </source>
</evidence>
<evidence type="ECO:0000256" key="17">
    <source>
        <dbReference type="RuleBase" id="RU361169"/>
    </source>
</evidence>
<name>A0AAD2HR73_9AGAR</name>
<dbReference type="AlphaFoldDB" id="A0AAD2HR73"/>
<evidence type="ECO:0000256" key="13">
    <source>
        <dbReference type="ARBA" id="ARBA00041474"/>
    </source>
</evidence>
<keyword evidence="9 17" id="KW-0326">Glycosidase</keyword>
<dbReference type="GO" id="GO:0005975">
    <property type="term" value="P:carbohydrate metabolic process"/>
    <property type="evidence" value="ECO:0007669"/>
    <property type="project" value="InterPro"/>
</dbReference>
<feature type="active site" evidence="16">
    <location>
        <position position="240"/>
    </location>
</feature>
<dbReference type="EC" id="3.2.1.67" evidence="12"/>
<feature type="signal peptide" evidence="18">
    <location>
        <begin position="1"/>
        <end position="19"/>
    </location>
</feature>
<dbReference type="PROSITE" id="PS00502">
    <property type="entry name" value="POLYGALACTURONASE"/>
    <property type="match status" value="1"/>
</dbReference>
<evidence type="ECO:0000256" key="3">
    <source>
        <dbReference type="ARBA" id="ARBA00022525"/>
    </source>
</evidence>
<gene>
    <name evidence="19" type="ORF">MYCIT1_LOCUS31629</name>
</gene>
<evidence type="ECO:0000313" key="20">
    <source>
        <dbReference type="Proteomes" id="UP001295794"/>
    </source>
</evidence>
<evidence type="ECO:0000256" key="18">
    <source>
        <dbReference type="SAM" id="SignalP"/>
    </source>
</evidence>
<evidence type="ECO:0000256" key="8">
    <source>
        <dbReference type="ARBA" id="ARBA00023180"/>
    </source>
</evidence>
<keyword evidence="10" id="KW-0961">Cell wall biogenesis/degradation</keyword>
<evidence type="ECO:0000256" key="9">
    <source>
        <dbReference type="ARBA" id="ARBA00023295"/>
    </source>
</evidence>
<feature type="chain" id="PRO_5042041907" description="galacturonan 1,4-alpha-galacturonidase" evidence="18">
    <location>
        <begin position="20"/>
        <end position="442"/>
    </location>
</feature>
<organism evidence="19 20">
    <name type="scientific">Mycena citricolor</name>
    <dbReference type="NCBI Taxonomy" id="2018698"/>
    <lineage>
        <taxon>Eukaryota</taxon>
        <taxon>Fungi</taxon>
        <taxon>Dikarya</taxon>
        <taxon>Basidiomycota</taxon>
        <taxon>Agaricomycotina</taxon>
        <taxon>Agaricomycetes</taxon>
        <taxon>Agaricomycetidae</taxon>
        <taxon>Agaricales</taxon>
        <taxon>Marasmiineae</taxon>
        <taxon>Mycenaceae</taxon>
        <taxon>Mycena</taxon>
    </lineage>
</organism>
<keyword evidence="20" id="KW-1185">Reference proteome</keyword>
<evidence type="ECO:0000256" key="12">
    <source>
        <dbReference type="ARBA" id="ARBA00038933"/>
    </source>
</evidence>
<comment type="function">
    <text evidence="11">Specific in hydrolyzing the terminal glycosidic bond of polygalacturonic acid and oligogalacturonates.</text>
</comment>
<dbReference type="Gene3D" id="2.160.20.10">
    <property type="entry name" value="Single-stranded right-handed beta-helix, Pectin lyase-like"/>
    <property type="match status" value="1"/>
</dbReference>
<dbReference type="Pfam" id="PF00295">
    <property type="entry name" value="Glyco_hydro_28"/>
    <property type="match status" value="1"/>
</dbReference>
<evidence type="ECO:0000256" key="16">
    <source>
        <dbReference type="PROSITE-ProRule" id="PRU10052"/>
    </source>
</evidence>
<sequence>MKSLCSTLLAAAILPVALAWDTFVVPHTPGVDDMPAFAALVGNHTTNATILFAQGTTYNLFTSIKFPKLTNVEIAVEGNLTYPNDIAAVQSVVASSAYGGSWLTFTGGTNVTLRGSKHSKWGWIDGHGQQWWDANQQVNRPHGIAFSKITNGVIRDMKIWMPIGWNFATSGVNNVHIYNNRIEARSNNASSFPFNTDGFSAGGSNILLEDNWVVNGDDCLTVGSGATNITWRNSYCEGGHGLSIGSLGKGGSVAQVQNVHIENTFMKDSLFGARFKSWTGGNGAARNITWKNIAFENVPFPVCPSSHRHDFHLNISLQIYVTQNYWDQGIGARPNSTGDINNTHIVDFLFEGFAGTILDTPGYVEGSCVTDPCWYAVPNATGREVVILDLYPGTATNVVAKDIFARTVTGRPVAVMCNETTVSNDVGFKCWDGKFLPDRAGF</sequence>
<dbReference type="PANTHER" id="PTHR31736:SF11">
    <property type="entry name" value="EXOPOLYGALACTURONASE C-RELATED"/>
    <property type="match status" value="1"/>
</dbReference>
<keyword evidence="8" id="KW-0325">Glycoprotein</keyword>
<dbReference type="InterPro" id="IPR011050">
    <property type="entry name" value="Pectin_lyase_fold/virulence"/>
</dbReference>
<dbReference type="EMBL" id="CAVNYO010000440">
    <property type="protein sequence ID" value="CAK5280904.1"/>
    <property type="molecule type" value="Genomic_DNA"/>
</dbReference>
<evidence type="ECO:0000256" key="11">
    <source>
        <dbReference type="ARBA" id="ARBA00037312"/>
    </source>
</evidence>
<comment type="subcellular location">
    <subcellularLocation>
        <location evidence="1">Secreted</location>
    </subcellularLocation>
</comment>
<comment type="similarity">
    <text evidence="2 17">Belongs to the glycosyl hydrolase 28 family.</text>
</comment>
<evidence type="ECO:0000256" key="10">
    <source>
        <dbReference type="ARBA" id="ARBA00023316"/>
    </source>
</evidence>
<evidence type="ECO:0000256" key="1">
    <source>
        <dbReference type="ARBA" id="ARBA00004613"/>
    </source>
</evidence>
<reference evidence="19" key="1">
    <citation type="submission" date="2023-11" db="EMBL/GenBank/DDBJ databases">
        <authorList>
            <person name="De Vega J J."/>
            <person name="De Vega J J."/>
        </authorList>
    </citation>
    <scope>NUCLEOTIDE SEQUENCE</scope>
</reference>
<dbReference type="Proteomes" id="UP001295794">
    <property type="component" value="Unassembled WGS sequence"/>
</dbReference>
<keyword evidence="6 17" id="KW-0378">Hydrolase</keyword>